<reference evidence="2 3" key="1">
    <citation type="journal article" date="2016" name="Sci. Rep.">
        <title>Peltaster fructicola genome reveals evolution from an invasive phytopathogen to an ectophytic parasite.</title>
        <authorList>
            <person name="Xu C."/>
            <person name="Chen H."/>
            <person name="Gleason M.L."/>
            <person name="Xu J.R."/>
            <person name="Liu H."/>
            <person name="Zhang R."/>
            <person name="Sun G."/>
        </authorList>
    </citation>
    <scope>NUCLEOTIDE SEQUENCE [LARGE SCALE GENOMIC DNA]</scope>
    <source>
        <strain evidence="2 3">LNHT1506</strain>
    </source>
</reference>
<gene>
    <name evidence="2" type="ORF">AMS68_007228</name>
</gene>
<feature type="region of interest" description="Disordered" evidence="1">
    <location>
        <begin position="1"/>
        <end position="93"/>
    </location>
</feature>
<evidence type="ECO:0000313" key="3">
    <source>
        <dbReference type="Proteomes" id="UP000503462"/>
    </source>
</evidence>
<dbReference type="OrthoDB" id="5234213at2759"/>
<dbReference type="EMBL" id="CP051143">
    <property type="protein sequence ID" value="QIX01711.1"/>
    <property type="molecule type" value="Genomic_DNA"/>
</dbReference>
<evidence type="ECO:0000256" key="1">
    <source>
        <dbReference type="SAM" id="MobiDB-lite"/>
    </source>
</evidence>
<proteinExistence type="predicted"/>
<accession>A0A6H0Y463</accession>
<dbReference type="AlphaFoldDB" id="A0A6H0Y463"/>
<organism evidence="2 3">
    <name type="scientific">Peltaster fructicola</name>
    <dbReference type="NCBI Taxonomy" id="286661"/>
    <lineage>
        <taxon>Eukaryota</taxon>
        <taxon>Fungi</taxon>
        <taxon>Dikarya</taxon>
        <taxon>Ascomycota</taxon>
        <taxon>Pezizomycotina</taxon>
        <taxon>Dothideomycetes</taxon>
        <taxon>Dothideomycetes incertae sedis</taxon>
        <taxon>Peltaster</taxon>
    </lineage>
</organism>
<protein>
    <submittedName>
        <fullName evidence="2">Uncharacterized protein</fullName>
    </submittedName>
</protein>
<evidence type="ECO:0000313" key="2">
    <source>
        <dbReference type="EMBL" id="QIX01711.1"/>
    </source>
</evidence>
<name>A0A6H0Y463_9PEZI</name>
<keyword evidence="3" id="KW-1185">Reference proteome</keyword>
<sequence length="93" mass="9544">MGHKSLKDSAAANPSQIGDPVSLKAETSDNNPKPSEAGAADSKKTLKESAQEQLKNNPTALGDPISLKAETSNTSPTGNDMGAIGNNKPKSKI</sequence>
<feature type="compositionally biased region" description="Polar residues" evidence="1">
    <location>
        <begin position="69"/>
        <end position="78"/>
    </location>
</feature>
<dbReference type="Proteomes" id="UP000503462">
    <property type="component" value="Chromosome 5"/>
</dbReference>
<feature type="compositionally biased region" description="Basic and acidic residues" evidence="1">
    <location>
        <begin position="41"/>
        <end position="50"/>
    </location>
</feature>